<feature type="coiled-coil region" evidence="1">
    <location>
        <begin position="316"/>
        <end position="360"/>
    </location>
</feature>
<protein>
    <submittedName>
        <fullName evidence="2">Retrovirus-related Pol polyprotein from transposon TNT 1-94</fullName>
    </submittedName>
</protein>
<proteinExistence type="predicted"/>
<comment type="caution">
    <text evidence="2">The sequence shown here is derived from an EMBL/GenBank/DDBJ whole genome shotgun (WGS) entry which is preliminary data.</text>
</comment>
<reference evidence="2" key="1">
    <citation type="journal article" date="2019" name="Sci. Rep.">
        <title>Draft genome of Tanacetum cinerariifolium, the natural source of mosquito coil.</title>
        <authorList>
            <person name="Yamashiro T."/>
            <person name="Shiraishi A."/>
            <person name="Satake H."/>
            <person name="Nakayama K."/>
        </authorList>
    </citation>
    <scope>NUCLEOTIDE SEQUENCE</scope>
</reference>
<organism evidence="2">
    <name type="scientific">Tanacetum cinerariifolium</name>
    <name type="common">Dalmatian daisy</name>
    <name type="synonym">Chrysanthemum cinerariifolium</name>
    <dbReference type="NCBI Taxonomy" id="118510"/>
    <lineage>
        <taxon>Eukaryota</taxon>
        <taxon>Viridiplantae</taxon>
        <taxon>Streptophyta</taxon>
        <taxon>Embryophyta</taxon>
        <taxon>Tracheophyta</taxon>
        <taxon>Spermatophyta</taxon>
        <taxon>Magnoliopsida</taxon>
        <taxon>eudicotyledons</taxon>
        <taxon>Gunneridae</taxon>
        <taxon>Pentapetalae</taxon>
        <taxon>asterids</taxon>
        <taxon>campanulids</taxon>
        <taxon>Asterales</taxon>
        <taxon>Asteraceae</taxon>
        <taxon>Asteroideae</taxon>
        <taxon>Anthemideae</taxon>
        <taxon>Anthemidinae</taxon>
        <taxon>Tanacetum</taxon>
    </lineage>
</organism>
<dbReference type="EMBL" id="BKCJ010000648">
    <property type="protein sequence ID" value="GEU35048.1"/>
    <property type="molecule type" value="Genomic_DNA"/>
</dbReference>
<keyword evidence="1" id="KW-0175">Coiled coil</keyword>
<accession>A0A6L2JDG3</accession>
<sequence length="426" mass="48530">MMANLSEDIQCAGSDTRPPMLDRYDFESWQQGIRLYCLGKDNGENVLKSIDEGPFKMEKFKETLADGALHLGPERNRVLLTLHQKKKRGLKLTFVQRIFYFKLYAYLKQHEAHANENKMMLERYTQHAIEPLALVSNVSLSQYPTQSSAILQYAFVPPVTYPPPFTDNIHIDSGLTPTDDLIENLTKINRVGNANPGQAKPIKCYNFNGIGHIARQCTYPKRPQNSEYFKDKMLLMKAQENGVVLDEERLLFSAGGQTNMFDDDVDKAPYVKENAVQVVQSNVSSVPNDALMVIINDIHEQAAQCVSENEQNKVVNESLTAKLTRYKEQVELYEKGKEQIERFRAENEKVKQHYKELYDSIKITRAKTIEKTMFLLTKNEKLKAQLKGKMQCVTMPAVKPQVLALGMYAIDVEPIPLVIGTIGKFI</sequence>
<evidence type="ECO:0000256" key="1">
    <source>
        <dbReference type="SAM" id="Coils"/>
    </source>
</evidence>
<dbReference type="AlphaFoldDB" id="A0A6L2JDG3"/>
<gene>
    <name evidence="2" type="ORF">Tci_007026</name>
</gene>
<name>A0A6L2JDG3_TANCI</name>
<evidence type="ECO:0000313" key="2">
    <source>
        <dbReference type="EMBL" id="GEU35048.1"/>
    </source>
</evidence>